<evidence type="ECO:0000256" key="2">
    <source>
        <dbReference type="SAM" id="Phobius"/>
    </source>
</evidence>
<sequence>MTWDGIRGTLQWMLMLLLVTVIAAGAVGLHFWSQKDVLIHNAVAKAIETIFVDCRVSFQSANLVNGSQLVITELDIQSQKSGAPLAKIPQLTVTVDGKLLQDSRRILVKRVELNSPQLFATRSAEGLWNWQQLTPPKPKQEYSPAVVIKNGQIRIGLQSIPNGPVHSLLCQGIDLQISPEARQRYEIVGRAVADSLGPVSLDGLFDAQTGEWKLAGSAGTIRINEPMLDKTGLWIPEVGARLAELHQTPQYLARQERTRQNQQLKTVSSNGQGIPLAIAPEGPEGTPQSGESFIRADLKLQFSAGRISKDAPLDYSVQAEIEHGQLSDLFLPIPLYDVRAKIEATPNRLKVENFQASNNQSSLFIDGVAQRVGPDWSKNFVVKATHLKIDQRIQSVLPNDLLRLYQLLSPSGIFDLDVDVSQLAGKDWSGKLRKFTARDCRIVHDHFRYPVEQVSGEIVHQGGGFQIRMNGQAAGNPLQLTGSFGDGTESRDAEFSIVVNNVPIDDKFINAFGRREQAGVKSAIESLRMKGVVDLSARFIRDETTQDKFEMQLVGNVRESSLNFVGFPYELEDFSGDVSFDGLKGDVWYFSELKARHGHAHLNGSGKFDSQKKPGQLSLDLRAVRVPIDGDLKKASLVSAPHISTVWDDFALGGTIDIDKIALAWSPGTPTAVTLNGIQWKDGTITPASFPYKWTDVVGALDWDGQRLNIHSLHGWHDSSYLEINGTDPKWPAFVAVPPTGEVAWEVHFGDLKLVQAKFDDELSRALPEAISAPLKAMDLQGNVNLHLTVDMRGWVSDEEIVTARWNLQAVLKNNSLVAGVPLENVTGKVDITDGLWDGQKLRMEGAIDLEYAIAMGMPFSNVRSPFHLEENRLVVGKPKFINPPVKFTAANPYANKQLRADLYDGQIGFDAAVLLADRPELTQYQAEVNINDVELATWAADQFKNAQNLKGKVNGLMSVRGMGPSAKAMVGKGWVQIVPAAIMDLPAFAQMFSLINFRPVGDTAFNYSYGEFDIQNELLDFSRIELRGDALNLIGKGVVGFAGGGQSLINLSFDSRPNNSVRILRPLTKILGNNWIRVQVMGTVSEPVAVVQPRIGPLDDAFREFTEAIEKGQTFRPPSQRAPVR</sequence>
<reference evidence="3 4" key="1">
    <citation type="submission" date="2019-02" db="EMBL/GenBank/DDBJ databases">
        <title>Deep-cultivation of Planctomycetes and their phenomic and genomic characterization uncovers novel biology.</title>
        <authorList>
            <person name="Wiegand S."/>
            <person name="Jogler M."/>
            <person name="Boedeker C."/>
            <person name="Pinto D."/>
            <person name="Vollmers J."/>
            <person name="Rivas-Marin E."/>
            <person name="Kohn T."/>
            <person name="Peeters S.H."/>
            <person name="Heuer A."/>
            <person name="Rast P."/>
            <person name="Oberbeckmann S."/>
            <person name="Bunk B."/>
            <person name="Jeske O."/>
            <person name="Meyerdierks A."/>
            <person name="Storesund J.E."/>
            <person name="Kallscheuer N."/>
            <person name="Luecker S."/>
            <person name="Lage O.M."/>
            <person name="Pohl T."/>
            <person name="Merkel B.J."/>
            <person name="Hornburger P."/>
            <person name="Mueller R.-W."/>
            <person name="Bruemmer F."/>
            <person name="Labrenz M."/>
            <person name="Spormann A.M."/>
            <person name="Op den Camp H."/>
            <person name="Overmann J."/>
            <person name="Amann R."/>
            <person name="Jetten M.S.M."/>
            <person name="Mascher T."/>
            <person name="Medema M.H."/>
            <person name="Devos D.P."/>
            <person name="Kaster A.-K."/>
            <person name="Ovreas L."/>
            <person name="Rohde M."/>
            <person name="Galperin M.Y."/>
            <person name="Jogler C."/>
        </authorList>
    </citation>
    <scope>NUCLEOTIDE SEQUENCE [LARGE SCALE GENOMIC DNA]</scope>
    <source>
        <strain evidence="3 4">Mal48</strain>
    </source>
</reference>
<dbReference type="GO" id="GO:0090313">
    <property type="term" value="P:regulation of protein targeting to membrane"/>
    <property type="evidence" value="ECO:0007669"/>
    <property type="project" value="TreeGrafter"/>
</dbReference>
<evidence type="ECO:0000313" key="3">
    <source>
        <dbReference type="EMBL" id="QDT33666.1"/>
    </source>
</evidence>
<feature type="transmembrane region" description="Helical" evidence="2">
    <location>
        <begin position="12"/>
        <end position="32"/>
    </location>
</feature>
<keyword evidence="2" id="KW-0472">Membrane</keyword>
<dbReference type="InterPro" id="IPR052894">
    <property type="entry name" value="AsmA-related"/>
</dbReference>
<feature type="active site" description="Nucleophile" evidence="1">
    <location>
        <position position="73"/>
    </location>
</feature>
<dbReference type="KEGG" id="tpol:Mal48_29200"/>
<evidence type="ECO:0000256" key="1">
    <source>
        <dbReference type="PROSITE-ProRule" id="PRU10061"/>
    </source>
</evidence>
<dbReference type="PANTHER" id="PTHR30441:SF8">
    <property type="entry name" value="DUF748 DOMAIN-CONTAINING PROTEIN"/>
    <property type="match status" value="1"/>
</dbReference>
<dbReference type="PANTHER" id="PTHR30441">
    <property type="entry name" value="DUF748 DOMAIN-CONTAINING PROTEIN"/>
    <property type="match status" value="1"/>
</dbReference>
<gene>
    <name evidence="3" type="ORF">Mal48_29200</name>
</gene>
<evidence type="ECO:0000313" key="4">
    <source>
        <dbReference type="Proteomes" id="UP000315724"/>
    </source>
</evidence>
<dbReference type="Proteomes" id="UP000315724">
    <property type="component" value="Chromosome"/>
</dbReference>
<keyword evidence="4" id="KW-1185">Reference proteome</keyword>
<dbReference type="AlphaFoldDB" id="A0A517QPU9"/>
<proteinExistence type="predicted"/>
<dbReference type="RefSeq" id="WP_145200310.1">
    <property type="nucleotide sequence ID" value="NZ_CP036267.1"/>
</dbReference>
<accession>A0A517QPU9</accession>
<dbReference type="InterPro" id="IPR031158">
    <property type="entry name" value="GH10_AS"/>
</dbReference>
<protein>
    <submittedName>
        <fullName evidence="3">Uncharacterized protein</fullName>
    </submittedName>
</protein>
<dbReference type="OrthoDB" id="223541at2"/>
<dbReference type="PROSITE" id="PS00591">
    <property type="entry name" value="GH10_1"/>
    <property type="match status" value="1"/>
</dbReference>
<organism evidence="3 4">
    <name type="scientific">Thalassoglobus polymorphus</name>
    <dbReference type="NCBI Taxonomy" id="2527994"/>
    <lineage>
        <taxon>Bacteria</taxon>
        <taxon>Pseudomonadati</taxon>
        <taxon>Planctomycetota</taxon>
        <taxon>Planctomycetia</taxon>
        <taxon>Planctomycetales</taxon>
        <taxon>Planctomycetaceae</taxon>
        <taxon>Thalassoglobus</taxon>
    </lineage>
</organism>
<dbReference type="EMBL" id="CP036267">
    <property type="protein sequence ID" value="QDT33666.1"/>
    <property type="molecule type" value="Genomic_DNA"/>
</dbReference>
<name>A0A517QPU9_9PLAN</name>
<dbReference type="GO" id="GO:0005886">
    <property type="term" value="C:plasma membrane"/>
    <property type="evidence" value="ECO:0007669"/>
    <property type="project" value="TreeGrafter"/>
</dbReference>
<keyword evidence="2" id="KW-1133">Transmembrane helix</keyword>
<keyword evidence="2" id="KW-0812">Transmembrane</keyword>